<feature type="region of interest" description="Disordered" evidence="5">
    <location>
        <begin position="1"/>
        <end position="129"/>
    </location>
</feature>
<keyword evidence="3 6" id="KW-1133">Transmembrane helix</keyword>
<feature type="compositionally biased region" description="Polar residues" evidence="5">
    <location>
        <begin position="1"/>
        <end position="17"/>
    </location>
</feature>
<comment type="caution">
    <text evidence="7">The sequence shown here is derived from an EMBL/GenBank/DDBJ whole genome shotgun (WGS) entry which is preliminary data.</text>
</comment>
<keyword evidence="8" id="KW-1185">Reference proteome</keyword>
<gene>
    <name evidence="7" type="ORF">DWQ67_10910</name>
</gene>
<evidence type="ECO:0000256" key="5">
    <source>
        <dbReference type="SAM" id="MobiDB-lite"/>
    </source>
</evidence>
<feature type="compositionally biased region" description="Low complexity" evidence="5">
    <location>
        <begin position="34"/>
        <end position="126"/>
    </location>
</feature>
<dbReference type="EMBL" id="QQXL01000006">
    <property type="protein sequence ID" value="RKW69962.1"/>
    <property type="molecule type" value="Genomic_DNA"/>
</dbReference>
<name>A0A496PHK7_9MICC</name>
<evidence type="ECO:0000313" key="7">
    <source>
        <dbReference type="EMBL" id="RKW69962.1"/>
    </source>
</evidence>
<dbReference type="Pfam" id="PF09685">
    <property type="entry name" value="MamF_MmsF"/>
    <property type="match status" value="1"/>
</dbReference>
<keyword evidence="4 6" id="KW-0472">Membrane</keyword>
<dbReference type="AlphaFoldDB" id="A0A496PHK7"/>
<dbReference type="Proteomes" id="UP000273119">
    <property type="component" value="Unassembled WGS sequence"/>
</dbReference>
<dbReference type="InterPro" id="IPR019109">
    <property type="entry name" value="MamF_MmsF"/>
</dbReference>
<evidence type="ECO:0000256" key="3">
    <source>
        <dbReference type="ARBA" id="ARBA00022989"/>
    </source>
</evidence>
<keyword evidence="2 6" id="KW-0812">Transmembrane</keyword>
<feature type="transmembrane region" description="Helical" evidence="6">
    <location>
        <begin position="180"/>
        <end position="201"/>
    </location>
</feature>
<protein>
    <submittedName>
        <fullName evidence="7">DUF4870 domain-containing protein</fullName>
    </submittedName>
</protein>
<comment type="subcellular location">
    <subcellularLocation>
        <location evidence="1">Membrane</location>
        <topology evidence="1">Multi-pass membrane protein</topology>
    </subcellularLocation>
</comment>
<evidence type="ECO:0000256" key="2">
    <source>
        <dbReference type="ARBA" id="ARBA00022692"/>
    </source>
</evidence>
<evidence type="ECO:0000313" key="8">
    <source>
        <dbReference type="Proteomes" id="UP000273119"/>
    </source>
</evidence>
<sequence>MSQNPYEPAQQPDNNGAPQDPYTATPPSTDSSEPYGQAPQQPYGQPEQPAQPYGQAPQQPYAQPEQPAQPYGQAPQQPYGQPQQYGQAQQYGQPQQYGQAQQYGQPQQSAYQQQGYQQPGQPYGAPLGASPDNGFGNLQLNLWLSAFFSVIPALIFWIVDKDKTTGAVRKANADNLSWQLVALIAVTVSSLSMFIFIGFILYPVVTIGWFVISIINAIQVPGKLRAGQQAKFPMTPEWIK</sequence>
<accession>A0A496PHK7</accession>
<reference evidence="7 8" key="1">
    <citation type="submission" date="2018-07" db="EMBL/GenBank/DDBJ databases">
        <title>Arthrobacter sp. nov., isolated from raw cow's milk with high bacterial count.</title>
        <authorList>
            <person name="Hahne J."/>
            <person name="Isele D."/>
            <person name="Lipski A."/>
        </authorList>
    </citation>
    <scope>NUCLEOTIDE SEQUENCE [LARGE SCALE GENOMIC DNA]</scope>
    <source>
        <strain evidence="7 8">JZ R-183</strain>
    </source>
</reference>
<evidence type="ECO:0000256" key="1">
    <source>
        <dbReference type="ARBA" id="ARBA00004141"/>
    </source>
</evidence>
<organism evidence="7 8">
    <name type="scientific">Galactobacter caseinivorans</name>
    <dbReference type="NCBI Taxonomy" id="2676123"/>
    <lineage>
        <taxon>Bacteria</taxon>
        <taxon>Bacillati</taxon>
        <taxon>Actinomycetota</taxon>
        <taxon>Actinomycetes</taxon>
        <taxon>Micrococcales</taxon>
        <taxon>Micrococcaceae</taxon>
        <taxon>Galactobacter</taxon>
    </lineage>
</organism>
<evidence type="ECO:0000256" key="6">
    <source>
        <dbReference type="SAM" id="Phobius"/>
    </source>
</evidence>
<proteinExistence type="predicted"/>
<dbReference type="RefSeq" id="WP_121485634.1">
    <property type="nucleotide sequence ID" value="NZ_QQXL01000006.1"/>
</dbReference>
<evidence type="ECO:0000256" key="4">
    <source>
        <dbReference type="ARBA" id="ARBA00023136"/>
    </source>
</evidence>
<feature type="transmembrane region" description="Helical" evidence="6">
    <location>
        <begin position="140"/>
        <end position="159"/>
    </location>
</feature>